<feature type="compositionally biased region" description="Low complexity" evidence="1">
    <location>
        <begin position="90"/>
        <end position="103"/>
    </location>
</feature>
<dbReference type="Proteomes" id="UP000829720">
    <property type="component" value="Unassembled WGS sequence"/>
</dbReference>
<name>A0A8T3CQ26_9TELE</name>
<accession>A0A8T3CQ26</accession>
<evidence type="ECO:0000313" key="3">
    <source>
        <dbReference type="Proteomes" id="UP000829720"/>
    </source>
</evidence>
<feature type="compositionally biased region" description="Pro residues" evidence="1">
    <location>
        <begin position="36"/>
        <end position="45"/>
    </location>
</feature>
<feature type="region of interest" description="Disordered" evidence="1">
    <location>
        <begin position="29"/>
        <end position="108"/>
    </location>
</feature>
<gene>
    <name evidence="2" type="ORF">AGOR_G00188720</name>
</gene>
<proteinExistence type="predicted"/>
<evidence type="ECO:0000313" key="2">
    <source>
        <dbReference type="EMBL" id="KAI1887289.1"/>
    </source>
</evidence>
<evidence type="ECO:0000256" key="1">
    <source>
        <dbReference type="SAM" id="MobiDB-lite"/>
    </source>
</evidence>
<dbReference type="AlphaFoldDB" id="A0A8T3CQ26"/>
<organism evidence="2 3">
    <name type="scientific">Albula goreensis</name>
    <dbReference type="NCBI Taxonomy" id="1534307"/>
    <lineage>
        <taxon>Eukaryota</taxon>
        <taxon>Metazoa</taxon>
        <taxon>Chordata</taxon>
        <taxon>Craniata</taxon>
        <taxon>Vertebrata</taxon>
        <taxon>Euteleostomi</taxon>
        <taxon>Actinopterygii</taxon>
        <taxon>Neopterygii</taxon>
        <taxon>Teleostei</taxon>
        <taxon>Albuliformes</taxon>
        <taxon>Albulidae</taxon>
        <taxon>Albula</taxon>
    </lineage>
</organism>
<protein>
    <submittedName>
        <fullName evidence="2">Uncharacterized protein</fullName>
    </submittedName>
</protein>
<reference evidence="2" key="1">
    <citation type="submission" date="2021-01" db="EMBL/GenBank/DDBJ databases">
        <authorList>
            <person name="Zahm M."/>
            <person name="Roques C."/>
            <person name="Cabau C."/>
            <person name="Klopp C."/>
            <person name="Donnadieu C."/>
            <person name="Jouanno E."/>
            <person name="Lampietro C."/>
            <person name="Louis A."/>
            <person name="Herpin A."/>
            <person name="Echchiki A."/>
            <person name="Berthelot C."/>
            <person name="Parey E."/>
            <person name="Roest-Crollius H."/>
            <person name="Braasch I."/>
            <person name="Postlethwait J."/>
            <person name="Bobe J."/>
            <person name="Montfort J."/>
            <person name="Bouchez O."/>
            <person name="Begum T."/>
            <person name="Mejri S."/>
            <person name="Adams A."/>
            <person name="Chen W.-J."/>
            <person name="Guiguen Y."/>
        </authorList>
    </citation>
    <scope>NUCLEOTIDE SEQUENCE</scope>
    <source>
        <tissue evidence="2">Blood</tissue>
    </source>
</reference>
<keyword evidence="3" id="KW-1185">Reference proteome</keyword>
<sequence length="123" mass="13296">MVSEGCDNTEYKSAPRRTKSFLDYCAEWDGPEALHPAPPTPPKQPSPEDVPLLSTSSASSSPETRKDRPRTGAKTDCALNRLAPSEEDSSWTTLSQDSTSLSSPEEAGNPLIHTYALCSRGSR</sequence>
<comment type="caution">
    <text evidence="2">The sequence shown here is derived from an EMBL/GenBank/DDBJ whole genome shotgun (WGS) entry which is preliminary data.</text>
</comment>
<dbReference type="EMBL" id="JAERUA010000018">
    <property type="protein sequence ID" value="KAI1887289.1"/>
    <property type="molecule type" value="Genomic_DNA"/>
</dbReference>